<reference evidence="4 5" key="2">
    <citation type="submission" date="2018-12" db="EMBL/GenBank/DDBJ databases">
        <title>Nakamurella antarcticus sp. nov., isolated from Antarctica South Shetland Islands soil.</title>
        <authorList>
            <person name="Peng F."/>
        </authorList>
    </citation>
    <scope>NUCLEOTIDE SEQUENCE [LARGE SCALE GENOMIC DNA]</scope>
    <source>
        <strain evidence="4 5">S14-144</strain>
    </source>
</reference>
<name>A0A3G8ZLP0_9ACTN</name>
<proteinExistence type="predicted"/>
<evidence type="ECO:0000259" key="3">
    <source>
        <dbReference type="Pfam" id="PF20171"/>
    </source>
</evidence>
<evidence type="ECO:0000313" key="5">
    <source>
        <dbReference type="Proteomes" id="UP000268084"/>
    </source>
</evidence>
<dbReference type="PANTHER" id="PTHR38658:SF1">
    <property type="entry name" value="OXPP CYCLE PROTEIN OPCA-RELATED"/>
    <property type="match status" value="1"/>
</dbReference>
<dbReference type="KEGG" id="nak:EH165_07865"/>
<dbReference type="InterPro" id="IPR046802">
    <property type="entry name" value="OpcA_G6PD_C"/>
</dbReference>
<dbReference type="InterPro" id="IPR004555">
    <property type="entry name" value="G6PDH_assembly_OpcA"/>
</dbReference>
<keyword evidence="5" id="KW-1185">Reference proteome</keyword>
<sequence>MIIDLPSTTTSAINKSLVSLREQGGAVTTGRVLTMVIVTDEGASEEAIAAANEASFEHPCRVIVIAKGNRRGIARLDAQIRVGGDAGASEVIVLRLFGELTGHGASATVPLLLPDAPVVVWWPGSAPAIPAQDPIGQLAARRITDAASAARPLAAMNSRAASYTPGDTDLAWTRLTTWRGLLAASLDQPPHEPILSVTVAGASDSPSTDLLAGWLALRLKVPVKRVKAKAGAGMQSVVLNRKSGPLSLSRDDSDTATLGAPGQPDRHLSLPRRSLRDCIAEELRRLDADEVYEEVLKKGLTKVNGPQPPARVIKPRPSAADFVARRTDLAEAKDRKRETTALGSIARATRGGPARRKADAPEDAAPSKTAVPQRKPPRAAAPQAAASKAASTPKRAARKPAAQSGA</sequence>
<dbReference type="Proteomes" id="UP000268084">
    <property type="component" value="Chromosome"/>
</dbReference>
<dbReference type="PANTHER" id="PTHR38658">
    <property type="entry name" value="OXPP CYCLE PROTEIN OPCA-RELATED"/>
    <property type="match status" value="1"/>
</dbReference>
<dbReference type="InterPro" id="IPR046801">
    <property type="entry name" value="OpcA_G6PD_N"/>
</dbReference>
<evidence type="ECO:0000259" key="2">
    <source>
        <dbReference type="Pfam" id="PF10128"/>
    </source>
</evidence>
<dbReference type="EMBL" id="CP034170">
    <property type="protein sequence ID" value="AZI58068.1"/>
    <property type="molecule type" value="Genomic_DNA"/>
</dbReference>
<dbReference type="AlphaFoldDB" id="A0A3G8ZLP0"/>
<feature type="region of interest" description="Disordered" evidence="1">
    <location>
        <begin position="244"/>
        <end position="267"/>
    </location>
</feature>
<dbReference type="OrthoDB" id="128564at2"/>
<feature type="domain" description="Glucose-6-phosphate dehydrogenase assembly protein OpcA C-terminal" evidence="3">
    <location>
        <begin position="165"/>
        <end position="296"/>
    </location>
</feature>
<organism evidence="4 5">
    <name type="scientific">Nakamurella antarctica</name>
    <dbReference type="NCBI Taxonomy" id="1902245"/>
    <lineage>
        <taxon>Bacteria</taxon>
        <taxon>Bacillati</taxon>
        <taxon>Actinomycetota</taxon>
        <taxon>Actinomycetes</taxon>
        <taxon>Nakamurellales</taxon>
        <taxon>Nakamurellaceae</taxon>
        <taxon>Nakamurella</taxon>
    </lineage>
</organism>
<gene>
    <name evidence="4" type="primary">opcA</name>
    <name evidence="4" type="ORF">EH165_07865</name>
</gene>
<evidence type="ECO:0000256" key="1">
    <source>
        <dbReference type="SAM" id="MobiDB-lite"/>
    </source>
</evidence>
<dbReference type="NCBIfam" id="TIGR00534">
    <property type="entry name" value="OpcA"/>
    <property type="match status" value="1"/>
</dbReference>
<evidence type="ECO:0000313" key="4">
    <source>
        <dbReference type="EMBL" id="AZI58068.1"/>
    </source>
</evidence>
<feature type="compositionally biased region" description="Low complexity" evidence="1">
    <location>
        <begin position="378"/>
        <end position="406"/>
    </location>
</feature>
<reference evidence="4 5" key="1">
    <citation type="submission" date="2018-11" db="EMBL/GenBank/DDBJ databases">
        <authorList>
            <person name="Da X."/>
        </authorList>
    </citation>
    <scope>NUCLEOTIDE SEQUENCE [LARGE SCALE GENOMIC DNA]</scope>
    <source>
        <strain evidence="4 5">S14-144</strain>
    </source>
</reference>
<dbReference type="RefSeq" id="WP_124798978.1">
    <property type="nucleotide sequence ID" value="NZ_CP034170.1"/>
</dbReference>
<dbReference type="Pfam" id="PF10128">
    <property type="entry name" value="OpcA_G6PD_assem"/>
    <property type="match status" value="1"/>
</dbReference>
<accession>A0A3G8ZLP0</accession>
<protein>
    <submittedName>
        <fullName evidence="4">Glucose-6-phosphate dehydrogenase assembly protein OpcA</fullName>
    </submittedName>
</protein>
<dbReference type="Pfam" id="PF20171">
    <property type="entry name" value="OpcA_G6PD_C"/>
    <property type="match status" value="1"/>
</dbReference>
<feature type="domain" description="Glucose-6-phosphate dehydrogenase assembly protein OpcA N-terminal" evidence="2">
    <location>
        <begin position="51"/>
        <end position="160"/>
    </location>
</feature>
<feature type="region of interest" description="Disordered" evidence="1">
    <location>
        <begin position="333"/>
        <end position="406"/>
    </location>
</feature>